<evidence type="ECO:0000313" key="3">
    <source>
        <dbReference type="EMBL" id="GAI63834.1"/>
    </source>
</evidence>
<proteinExistence type="predicted"/>
<dbReference type="GO" id="GO:0006046">
    <property type="term" value="P:N-acetylglucosamine catabolic process"/>
    <property type="evidence" value="ECO:0007669"/>
    <property type="project" value="TreeGrafter"/>
</dbReference>
<dbReference type="AlphaFoldDB" id="X1S7Q6"/>
<dbReference type="Gene3D" id="2.30.40.10">
    <property type="entry name" value="Urease, subunit C, domain 1"/>
    <property type="match status" value="1"/>
</dbReference>
<evidence type="ECO:0000256" key="1">
    <source>
        <dbReference type="ARBA" id="ARBA00022801"/>
    </source>
</evidence>
<keyword evidence="1" id="KW-0378">Hydrolase</keyword>
<organism evidence="3">
    <name type="scientific">marine sediment metagenome</name>
    <dbReference type="NCBI Taxonomy" id="412755"/>
    <lineage>
        <taxon>unclassified sequences</taxon>
        <taxon>metagenomes</taxon>
        <taxon>ecological metagenomes</taxon>
    </lineage>
</organism>
<evidence type="ECO:0000259" key="2">
    <source>
        <dbReference type="Pfam" id="PF01979"/>
    </source>
</evidence>
<dbReference type="EMBL" id="BARW01003140">
    <property type="protein sequence ID" value="GAI63834.1"/>
    <property type="molecule type" value="Genomic_DNA"/>
</dbReference>
<sequence>MNGTIITPFHLVSGKAIIVEKGRIREIVNEEELSTATLTGAEVIEGKDKYIVPGYIDIHVHGGGGSDVMDGDYESINQIAITHSHFGTTSFLPTTMTMSKDKIIRSLRNICKAVKKGTAGAEILGIHIEGPYINPEKKGAQKEDEIKKISIEEFLEFNQASGNLIRLVTIAPEMPGAISLIKYLYKQGIIASVGHTNATYVQTQAGIQAGLSHVTHSDT</sequence>
<protein>
    <recommendedName>
        <fullName evidence="2">Amidohydrolase-related domain-containing protein</fullName>
    </recommendedName>
</protein>
<accession>X1S7Q6</accession>
<dbReference type="InterPro" id="IPR011059">
    <property type="entry name" value="Metal-dep_hydrolase_composite"/>
</dbReference>
<dbReference type="SUPFAM" id="SSF51556">
    <property type="entry name" value="Metallo-dependent hydrolases"/>
    <property type="match status" value="1"/>
</dbReference>
<dbReference type="InterPro" id="IPR032466">
    <property type="entry name" value="Metal_Hydrolase"/>
</dbReference>
<gene>
    <name evidence="3" type="ORF">S12H4_08206</name>
</gene>
<reference evidence="3" key="1">
    <citation type="journal article" date="2014" name="Front. Microbiol.">
        <title>High frequency of phylogenetically diverse reductive dehalogenase-homologous genes in deep subseafloor sedimentary metagenomes.</title>
        <authorList>
            <person name="Kawai M."/>
            <person name="Futagami T."/>
            <person name="Toyoda A."/>
            <person name="Takaki Y."/>
            <person name="Nishi S."/>
            <person name="Hori S."/>
            <person name="Arai W."/>
            <person name="Tsubouchi T."/>
            <person name="Morono Y."/>
            <person name="Uchiyama I."/>
            <person name="Ito T."/>
            <person name="Fujiyama A."/>
            <person name="Inagaki F."/>
            <person name="Takami H."/>
        </authorList>
    </citation>
    <scope>NUCLEOTIDE SEQUENCE</scope>
    <source>
        <strain evidence="3">Expedition CK06-06</strain>
    </source>
</reference>
<dbReference type="Pfam" id="PF01979">
    <property type="entry name" value="Amidohydro_1"/>
    <property type="match status" value="1"/>
</dbReference>
<dbReference type="InterPro" id="IPR006680">
    <property type="entry name" value="Amidohydro-rel"/>
</dbReference>
<feature type="domain" description="Amidohydrolase-related" evidence="2">
    <location>
        <begin position="50"/>
        <end position="218"/>
    </location>
</feature>
<dbReference type="GO" id="GO:0008448">
    <property type="term" value="F:N-acetylglucosamine-6-phosphate deacetylase activity"/>
    <property type="evidence" value="ECO:0007669"/>
    <property type="project" value="TreeGrafter"/>
</dbReference>
<dbReference type="PANTHER" id="PTHR11113:SF14">
    <property type="entry name" value="N-ACETYLGLUCOSAMINE-6-PHOSPHATE DEACETYLASE"/>
    <property type="match status" value="1"/>
</dbReference>
<dbReference type="PANTHER" id="PTHR11113">
    <property type="entry name" value="N-ACETYLGLUCOSAMINE-6-PHOSPHATE DEACETYLASE"/>
    <property type="match status" value="1"/>
</dbReference>
<dbReference type="Gene3D" id="3.20.20.140">
    <property type="entry name" value="Metal-dependent hydrolases"/>
    <property type="match status" value="1"/>
</dbReference>
<name>X1S7Q6_9ZZZZ</name>
<dbReference type="SUPFAM" id="SSF51338">
    <property type="entry name" value="Composite domain of metallo-dependent hydrolases"/>
    <property type="match status" value="1"/>
</dbReference>
<comment type="caution">
    <text evidence="3">The sequence shown here is derived from an EMBL/GenBank/DDBJ whole genome shotgun (WGS) entry which is preliminary data.</text>
</comment>